<proteinExistence type="predicted"/>
<feature type="domain" description="Cyclic nucleotide-binding" evidence="1">
    <location>
        <begin position="29"/>
        <end position="113"/>
    </location>
</feature>
<evidence type="ECO:0000259" key="1">
    <source>
        <dbReference type="Pfam" id="PF00027"/>
    </source>
</evidence>
<keyword evidence="3" id="KW-1185">Reference proteome</keyword>
<comment type="caution">
    <text evidence="2">The sequence shown here is derived from an EMBL/GenBank/DDBJ whole genome shotgun (WGS) entry which is preliminary data.</text>
</comment>
<protein>
    <submittedName>
        <fullName evidence="2">Crp/Fnr family transcriptional regulator</fullName>
    </submittedName>
</protein>
<evidence type="ECO:0000313" key="3">
    <source>
        <dbReference type="Proteomes" id="UP000468735"/>
    </source>
</evidence>
<dbReference type="EMBL" id="WBMT01000033">
    <property type="protein sequence ID" value="KAB2339771.1"/>
    <property type="molecule type" value="Genomic_DNA"/>
</dbReference>
<dbReference type="Pfam" id="PF00027">
    <property type="entry name" value="cNMP_binding"/>
    <property type="match status" value="1"/>
</dbReference>
<dbReference type="Gene3D" id="2.60.120.10">
    <property type="entry name" value="Jelly Rolls"/>
    <property type="match status" value="1"/>
</dbReference>
<dbReference type="AlphaFoldDB" id="A0A6H9YGV8"/>
<reference evidence="2 3" key="1">
    <citation type="submission" date="2019-09" db="EMBL/GenBank/DDBJ databases">
        <title>Actinomadura physcomitrii sp. nov., a novel actinomycete isolated from moss [Physcomitrium sphaericum (Ludw) Fuernr].</title>
        <authorList>
            <person name="Zhuang X."/>
            <person name="Liu C."/>
        </authorList>
    </citation>
    <scope>NUCLEOTIDE SEQUENCE [LARGE SCALE GENOMIC DNA]</scope>
    <source>
        <strain evidence="2 3">HMC1</strain>
    </source>
</reference>
<dbReference type="InterPro" id="IPR018490">
    <property type="entry name" value="cNMP-bd_dom_sf"/>
</dbReference>
<organism evidence="2 3">
    <name type="scientific">Actinomadura rudentiformis</name>
    <dbReference type="NCBI Taxonomy" id="359158"/>
    <lineage>
        <taxon>Bacteria</taxon>
        <taxon>Bacillati</taxon>
        <taxon>Actinomycetota</taxon>
        <taxon>Actinomycetes</taxon>
        <taxon>Streptosporangiales</taxon>
        <taxon>Thermomonosporaceae</taxon>
        <taxon>Actinomadura</taxon>
    </lineage>
</organism>
<sequence length="180" mass="19563">MAVWWPQHSFYGRLRPGERVELMRVGRSRRFGPGEVIYGEGRPLVVALVRTGLVKVTVAAPGGSALMFPVIGPGDIAGVGDAVNDYALGTASAFTDVDAVVMSQVTFMSFLNSKPTAWETVTRDLARRAAWTQQHAAQIAYEPVGWRLAKALLDLIVIDQAVAEGVAPFGCHCRRRNWPA</sequence>
<dbReference type="InterPro" id="IPR014710">
    <property type="entry name" value="RmlC-like_jellyroll"/>
</dbReference>
<gene>
    <name evidence="2" type="ORF">F8566_46715</name>
</gene>
<dbReference type="Proteomes" id="UP000468735">
    <property type="component" value="Unassembled WGS sequence"/>
</dbReference>
<dbReference type="CDD" id="cd00038">
    <property type="entry name" value="CAP_ED"/>
    <property type="match status" value="1"/>
</dbReference>
<dbReference type="InterPro" id="IPR000595">
    <property type="entry name" value="cNMP-bd_dom"/>
</dbReference>
<accession>A0A6H9YGV8</accession>
<dbReference type="SUPFAM" id="SSF51206">
    <property type="entry name" value="cAMP-binding domain-like"/>
    <property type="match status" value="1"/>
</dbReference>
<name>A0A6H9YGV8_9ACTN</name>
<evidence type="ECO:0000313" key="2">
    <source>
        <dbReference type="EMBL" id="KAB2339771.1"/>
    </source>
</evidence>
<dbReference type="RefSeq" id="WP_151570407.1">
    <property type="nucleotide sequence ID" value="NZ_WBMT01000033.1"/>
</dbReference>
<dbReference type="OrthoDB" id="41390at2"/>